<name>A0ACC2LSF4_PERAE</name>
<dbReference type="EMBL" id="CM056811">
    <property type="protein sequence ID" value="KAJ8636310.1"/>
    <property type="molecule type" value="Genomic_DNA"/>
</dbReference>
<protein>
    <submittedName>
        <fullName evidence="1">Uncharacterized protein</fullName>
    </submittedName>
</protein>
<accession>A0ACC2LSF4</accession>
<sequence>MESEVKGSTFTSPTKDYPTINLREDVDVTFSSFMNAVTDVVAQHLSHKSNEVALNGLTVEAQLMPEKLNDVGLTTTSKSTRISVCPCHKIRPMERGTTKFS</sequence>
<organism evidence="1 2">
    <name type="scientific">Persea americana</name>
    <name type="common">Avocado</name>
    <dbReference type="NCBI Taxonomy" id="3435"/>
    <lineage>
        <taxon>Eukaryota</taxon>
        <taxon>Viridiplantae</taxon>
        <taxon>Streptophyta</taxon>
        <taxon>Embryophyta</taxon>
        <taxon>Tracheophyta</taxon>
        <taxon>Spermatophyta</taxon>
        <taxon>Magnoliopsida</taxon>
        <taxon>Magnoliidae</taxon>
        <taxon>Laurales</taxon>
        <taxon>Lauraceae</taxon>
        <taxon>Persea</taxon>
    </lineage>
</organism>
<reference evidence="1 2" key="1">
    <citation type="journal article" date="2022" name="Hortic Res">
        <title>A haplotype resolved chromosomal level avocado genome allows analysis of novel avocado genes.</title>
        <authorList>
            <person name="Nath O."/>
            <person name="Fletcher S.J."/>
            <person name="Hayward A."/>
            <person name="Shaw L.M."/>
            <person name="Masouleh A.K."/>
            <person name="Furtado A."/>
            <person name="Henry R.J."/>
            <person name="Mitter N."/>
        </authorList>
    </citation>
    <scope>NUCLEOTIDE SEQUENCE [LARGE SCALE GENOMIC DNA]</scope>
    <source>
        <strain evidence="2">cv. Hass</strain>
    </source>
</reference>
<evidence type="ECO:0000313" key="2">
    <source>
        <dbReference type="Proteomes" id="UP001234297"/>
    </source>
</evidence>
<keyword evidence="2" id="KW-1185">Reference proteome</keyword>
<dbReference type="Proteomes" id="UP001234297">
    <property type="component" value="Chromosome 3"/>
</dbReference>
<evidence type="ECO:0000313" key="1">
    <source>
        <dbReference type="EMBL" id="KAJ8636310.1"/>
    </source>
</evidence>
<comment type="caution">
    <text evidence="1">The sequence shown here is derived from an EMBL/GenBank/DDBJ whole genome shotgun (WGS) entry which is preliminary data.</text>
</comment>
<gene>
    <name evidence="1" type="ORF">MRB53_010577</name>
</gene>
<proteinExistence type="predicted"/>